<dbReference type="RefSeq" id="WP_311663855.1">
    <property type="nucleotide sequence ID" value="NZ_JAVRHT010000023.1"/>
</dbReference>
<dbReference type="Proteomes" id="UP001267426">
    <property type="component" value="Unassembled WGS sequence"/>
</dbReference>
<organism evidence="3 4">
    <name type="scientific">Rubrivirga litoralis</name>
    <dbReference type="NCBI Taxonomy" id="3075598"/>
    <lineage>
        <taxon>Bacteria</taxon>
        <taxon>Pseudomonadati</taxon>
        <taxon>Rhodothermota</taxon>
        <taxon>Rhodothermia</taxon>
        <taxon>Rhodothermales</taxon>
        <taxon>Rubricoccaceae</taxon>
        <taxon>Rubrivirga</taxon>
    </lineage>
</organism>
<evidence type="ECO:0000313" key="4">
    <source>
        <dbReference type="Proteomes" id="UP001267426"/>
    </source>
</evidence>
<feature type="signal peptide" evidence="2">
    <location>
        <begin position="1"/>
        <end position="24"/>
    </location>
</feature>
<evidence type="ECO:0000256" key="1">
    <source>
        <dbReference type="SAM" id="MobiDB-lite"/>
    </source>
</evidence>
<keyword evidence="2" id="KW-0732">Signal</keyword>
<sequence>MRPLRPSLVVLAVAALVAGGCTRAAPDGLPPGTEIEDLPESESWDASLRSSADGRSRLEIDAPYLARYRRPDTTFVYLGPAPEGTGGAGAAGRGGAVDIAVYDDEGAPLADIRAREAWYYEGDGRLVTEGGVRTTVRGDGGADIQARRLTLVDDTVEAEGDVRATVQGGGGPDTGGADVEAARLTTRPGGAFTASGGTTVRLGGQAQATVQARTVSGSGGGRYEATGSVRVAASGGRTLQAGRVIWDEGAGRFRAPGAFSFDGPGERVRGVGLVASADLTRYSFRNVTGEIEVAE</sequence>
<feature type="compositionally biased region" description="Acidic residues" evidence="1">
    <location>
        <begin position="34"/>
        <end position="43"/>
    </location>
</feature>
<reference evidence="3 4" key="1">
    <citation type="submission" date="2023-09" db="EMBL/GenBank/DDBJ databases">
        <authorList>
            <person name="Rey-Velasco X."/>
        </authorList>
    </citation>
    <scope>NUCLEOTIDE SEQUENCE [LARGE SCALE GENOMIC DNA]</scope>
    <source>
        <strain evidence="3 4">F394</strain>
    </source>
</reference>
<dbReference type="EMBL" id="JAVRHT010000023">
    <property type="protein sequence ID" value="MDT0632185.1"/>
    <property type="molecule type" value="Genomic_DNA"/>
</dbReference>
<proteinExistence type="predicted"/>
<accession>A0ABU3BSB4</accession>
<feature type="region of interest" description="Disordered" evidence="1">
    <location>
        <begin position="23"/>
        <end position="52"/>
    </location>
</feature>
<dbReference type="PROSITE" id="PS51257">
    <property type="entry name" value="PROKAR_LIPOPROTEIN"/>
    <property type="match status" value="1"/>
</dbReference>
<name>A0ABU3BSB4_9BACT</name>
<protein>
    <submittedName>
        <fullName evidence="3">Uncharacterized protein</fullName>
    </submittedName>
</protein>
<keyword evidence="4" id="KW-1185">Reference proteome</keyword>
<evidence type="ECO:0000256" key="2">
    <source>
        <dbReference type="SAM" id="SignalP"/>
    </source>
</evidence>
<feature type="chain" id="PRO_5047533647" evidence="2">
    <location>
        <begin position="25"/>
        <end position="295"/>
    </location>
</feature>
<evidence type="ECO:0000313" key="3">
    <source>
        <dbReference type="EMBL" id="MDT0632185.1"/>
    </source>
</evidence>
<comment type="caution">
    <text evidence="3">The sequence shown here is derived from an EMBL/GenBank/DDBJ whole genome shotgun (WGS) entry which is preliminary data.</text>
</comment>
<gene>
    <name evidence="3" type="ORF">RM540_10555</name>
</gene>